<organism evidence="2 3">
    <name type="scientific">Mesorhizobium delmotii</name>
    <dbReference type="NCBI Taxonomy" id="1631247"/>
    <lineage>
        <taxon>Bacteria</taxon>
        <taxon>Pseudomonadati</taxon>
        <taxon>Pseudomonadota</taxon>
        <taxon>Alphaproteobacteria</taxon>
        <taxon>Hyphomicrobiales</taxon>
        <taxon>Phyllobacteriaceae</taxon>
        <taxon>Mesorhizobium</taxon>
    </lineage>
</organism>
<feature type="transmembrane region" description="Helical" evidence="1">
    <location>
        <begin position="201"/>
        <end position="225"/>
    </location>
</feature>
<dbReference type="Proteomes" id="UP000245698">
    <property type="component" value="Unassembled WGS sequence"/>
</dbReference>
<protein>
    <submittedName>
        <fullName evidence="2">Uncharacterized protein</fullName>
    </submittedName>
</protein>
<keyword evidence="1" id="KW-0812">Transmembrane</keyword>
<keyword evidence="1" id="KW-0472">Membrane</keyword>
<feature type="transmembrane region" description="Helical" evidence="1">
    <location>
        <begin position="58"/>
        <end position="77"/>
    </location>
</feature>
<evidence type="ECO:0000313" key="2">
    <source>
        <dbReference type="EMBL" id="SJM34625.1"/>
    </source>
</evidence>
<accession>A0A2P9ATX7</accession>
<feature type="transmembrane region" description="Helical" evidence="1">
    <location>
        <begin position="162"/>
        <end position="181"/>
    </location>
</feature>
<proteinExistence type="predicted"/>
<name>A0A2P9ATX7_9HYPH</name>
<evidence type="ECO:0000313" key="3">
    <source>
        <dbReference type="Proteomes" id="UP000245698"/>
    </source>
</evidence>
<keyword evidence="1" id="KW-1133">Transmembrane helix</keyword>
<evidence type="ECO:0000256" key="1">
    <source>
        <dbReference type="SAM" id="Phobius"/>
    </source>
</evidence>
<feature type="transmembrane region" description="Helical" evidence="1">
    <location>
        <begin position="89"/>
        <end position="109"/>
    </location>
</feature>
<sequence>MVGKAYTKMSLIERSALTFESFLHRDFGNRFYQPEFLDGISARRMEVTSRIGKSAGQAFLLATILAFFDLISGSSFTYGGLTLQITKDLTPIISLLTAGALLNTTFAFIDDQILFRILLKIGNHIKIQNFQLLLVDKMAHNLWGDAVVPRVFGYKSGRGQTIAVRLLSFVVLVISAAMYLYPGFMIARVFLDLISSDGRWIAKAIASLALMVTIWALLLGAIFMVKFKFYPADWHESTDQPTEEFIRRMQSEIAKGDGSASETR</sequence>
<dbReference type="RefSeq" id="WP_123151081.1">
    <property type="nucleotide sequence ID" value="NZ_FUIG01000057.1"/>
</dbReference>
<dbReference type="EMBL" id="FUIG01000057">
    <property type="protein sequence ID" value="SJM34625.1"/>
    <property type="molecule type" value="Genomic_DNA"/>
</dbReference>
<reference evidence="3" key="1">
    <citation type="submission" date="2016-12" db="EMBL/GenBank/DDBJ databases">
        <authorList>
            <person name="Brunel B."/>
        </authorList>
    </citation>
    <scope>NUCLEOTIDE SEQUENCE [LARGE SCALE GENOMIC DNA]</scope>
</reference>
<keyword evidence="3" id="KW-1185">Reference proteome</keyword>
<dbReference type="AlphaFoldDB" id="A0A2P9ATX7"/>
<gene>
    <name evidence="2" type="ORF">BQ8482_480108</name>
</gene>